<dbReference type="Proteomes" id="UP001596422">
    <property type="component" value="Unassembled WGS sequence"/>
</dbReference>
<protein>
    <submittedName>
        <fullName evidence="1">Uncharacterized protein</fullName>
    </submittedName>
</protein>
<accession>A0ABW1ZX25</accession>
<evidence type="ECO:0000313" key="1">
    <source>
        <dbReference type="EMBL" id="MFC6669752.1"/>
    </source>
</evidence>
<evidence type="ECO:0000313" key="2">
    <source>
        <dbReference type="Proteomes" id="UP001596422"/>
    </source>
</evidence>
<comment type="caution">
    <text evidence="1">The sequence shown here is derived from an EMBL/GenBank/DDBJ whole genome shotgun (WGS) entry which is preliminary data.</text>
</comment>
<sequence length="63" mass="6695">MQFGIEAAQCLEIEVQPDTPVAVLSVIPFGGAVAQNIERDVVEALADAYRQIQREVPVTAAVG</sequence>
<organism evidence="1 2">
    <name type="scientific">Marinobacterium aestuariivivens</name>
    <dbReference type="NCBI Taxonomy" id="1698799"/>
    <lineage>
        <taxon>Bacteria</taxon>
        <taxon>Pseudomonadati</taxon>
        <taxon>Pseudomonadota</taxon>
        <taxon>Gammaproteobacteria</taxon>
        <taxon>Oceanospirillales</taxon>
        <taxon>Oceanospirillaceae</taxon>
        <taxon>Marinobacterium</taxon>
    </lineage>
</organism>
<dbReference type="EMBL" id="JBHSWE010000001">
    <property type="protein sequence ID" value="MFC6669752.1"/>
    <property type="molecule type" value="Genomic_DNA"/>
</dbReference>
<reference evidence="2" key="1">
    <citation type="journal article" date="2019" name="Int. J. Syst. Evol. Microbiol.">
        <title>The Global Catalogue of Microorganisms (GCM) 10K type strain sequencing project: providing services to taxonomists for standard genome sequencing and annotation.</title>
        <authorList>
            <consortium name="The Broad Institute Genomics Platform"/>
            <consortium name="The Broad Institute Genome Sequencing Center for Infectious Disease"/>
            <person name="Wu L."/>
            <person name="Ma J."/>
        </authorList>
    </citation>
    <scope>NUCLEOTIDE SEQUENCE [LARGE SCALE GENOMIC DNA]</scope>
    <source>
        <strain evidence="2">NBRC 111756</strain>
    </source>
</reference>
<gene>
    <name evidence="1" type="ORF">ACFQDL_06370</name>
</gene>
<name>A0ABW1ZX25_9GAMM</name>
<proteinExistence type="predicted"/>
<dbReference type="RefSeq" id="WP_379908288.1">
    <property type="nucleotide sequence ID" value="NZ_JBHSWE010000001.1"/>
</dbReference>
<keyword evidence="2" id="KW-1185">Reference proteome</keyword>